<dbReference type="GO" id="GO:0006364">
    <property type="term" value="P:rRNA processing"/>
    <property type="evidence" value="ECO:0007669"/>
    <property type="project" value="TreeGrafter"/>
</dbReference>
<organism evidence="8 9">
    <name type="scientific">Kluyveromyces dobzhanskii CBS 2104</name>
    <dbReference type="NCBI Taxonomy" id="1427455"/>
    <lineage>
        <taxon>Eukaryota</taxon>
        <taxon>Fungi</taxon>
        <taxon>Dikarya</taxon>
        <taxon>Ascomycota</taxon>
        <taxon>Saccharomycotina</taxon>
        <taxon>Saccharomycetes</taxon>
        <taxon>Saccharomycetales</taxon>
        <taxon>Saccharomycetaceae</taxon>
        <taxon>Kluyveromyces</taxon>
    </lineage>
</organism>
<evidence type="ECO:0000256" key="5">
    <source>
        <dbReference type="ARBA" id="ARBA00023242"/>
    </source>
</evidence>
<evidence type="ECO:0000256" key="2">
    <source>
        <dbReference type="ARBA" id="ARBA00004123"/>
    </source>
</evidence>
<dbReference type="PANTHER" id="PTHR34105">
    <property type="entry name" value="PROLINE-, GLUTAMIC ACID- AND LEUCINE-RICH PROTEIN 1"/>
    <property type="match status" value="1"/>
</dbReference>
<keyword evidence="9" id="KW-1185">Reference proteome</keyword>
<dbReference type="PANTHER" id="PTHR34105:SF1">
    <property type="entry name" value="PROLINE-, GLUTAMIC ACID- AND LEUCINE-RICH PROTEIN 1"/>
    <property type="match status" value="1"/>
</dbReference>
<feature type="compositionally biased region" description="Acidic residues" evidence="6">
    <location>
        <begin position="745"/>
        <end position="755"/>
    </location>
</feature>
<keyword evidence="5" id="KW-0539">Nucleus</keyword>
<feature type="region of interest" description="Disordered" evidence="6">
    <location>
        <begin position="733"/>
        <end position="772"/>
    </location>
</feature>
<feature type="domain" description="Pre-rRNA-processing protein RIX1 N-terminal" evidence="7">
    <location>
        <begin position="8"/>
        <end position="199"/>
    </location>
</feature>
<dbReference type="AlphaFoldDB" id="A0A0A8L1T9"/>
<accession>A0A0A8L1T9</accession>
<reference evidence="8 9" key="1">
    <citation type="submission" date="2014-03" db="EMBL/GenBank/DDBJ databases">
        <title>The genome of Kluyveromyces dobzhanskii.</title>
        <authorList>
            <person name="Nystedt B."/>
            <person name="Astrom S."/>
        </authorList>
    </citation>
    <scope>NUCLEOTIDE SEQUENCE [LARGE SCALE GENOMIC DNA]</scope>
    <source>
        <strain evidence="8 9">CBS 2104</strain>
    </source>
</reference>
<dbReference type="EMBL" id="CCBQ010000012">
    <property type="protein sequence ID" value="CDO92196.1"/>
    <property type="molecule type" value="Genomic_DNA"/>
</dbReference>
<name>A0A0A8L1T9_9SACH</name>
<dbReference type="GO" id="GO:0005634">
    <property type="term" value="C:nucleus"/>
    <property type="evidence" value="ECO:0007669"/>
    <property type="project" value="UniProtKB-SubCell"/>
</dbReference>
<evidence type="ECO:0000256" key="3">
    <source>
        <dbReference type="ARBA" id="ARBA00010511"/>
    </source>
</evidence>
<evidence type="ECO:0000256" key="1">
    <source>
        <dbReference type="ARBA" id="ARBA00003770"/>
    </source>
</evidence>
<evidence type="ECO:0000259" key="7">
    <source>
        <dbReference type="Pfam" id="PF08167"/>
    </source>
</evidence>
<comment type="function">
    <text evidence="1">Component of the RIX1 complex required for processing of ITS2 sequences from 35S pre-rRNA and the nucleoplasmic transit of the pre-60S ribosomal subunits. Regulates pre-60S association of the critical remodeling factor MDN1.</text>
</comment>
<protein>
    <recommendedName>
        <fullName evidence="4">Pre-rRNA-processing protein RIX1</fullName>
    </recommendedName>
</protein>
<dbReference type="Pfam" id="PF08167">
    <property type="entry name" value="RIX1"/>
    <property type="match status" value="1"/>
</dbReference>
<evidence type="ECO:0000313" key="8">
    <source>
        <dbReference type="EMBL" id="CDO92196.1"/>
    </source>
</evidence>
<dbReference type="InterPro" id="IPR012583">
    <property type="entry name" value="RIX1_N"/>
</dbReference>
<evidence type="ECO:0000313" key="9">
    <source>
        <dbReference type="Proteomes" id="UP000031516"/>
    </source>
</evidence>
<comment type="similarity">
    <text evidence="3">Belongs to the RIX1/PELP1 family.</text>
</comment>
<proteinExistence type="inferred from homology"/>
<comment type="caution">
    <text evidence="8">The sequence shown here is derived from an EMBL/GenBank/DDBJ whole genome shotgun (WGS) entry which is preliminary data.</text>
</comment>
<dbReference type="Proteomes" id="UP000031516">
    <property type="component" value="Unassembled WGS sequence"/>
</dbReference>
<evidence type="ECO:0000256" key="6">
    <source>
        <dbReference type="SAM" id="MobiDB-lite"/>
    </source>
</evidence>
<dbReference type="OrthoDB" id="20900at2759"/>
<comment type="subcellular location">
    <subcellularLocation>
        <location evidence="2">Nucleus</location>
    </subcellularLocation>
</comment>
<evidence type="ECO:0000256" key="4">
    <source>
        <dbReference type="ARBA" id="ARBA00021502"/>
    </source>
</evidence>
<sequence>MSTVSVPLASLANIIEESEGSQFRSILQTLRSPIYVNQSLLKSDIAIFVAKLLKLLRSSEPYQLWKGCHAVAVLCSYNPVVLCSQANQLLTVLYTRLESLINFYAEISQSKARLIALRTLTRTVDNLMDLIRGKPTLTREALTPKLNAIIPLLITLCQYEPELCLPILKKLLLQNTTTFKPFANKYRVILNKLITKEFQLHDKTTQRLICDNYAYLHLIKQSAQKVDENLEHHKAFMDEHWRSGLFSILYQFKPLIQLCGDILDFSIDPEVLKLVDSLPSPSLEAGDIKDELFGPLSVDMNESFSLWEISYRVEVLSQLLISFVSLPTPFALRIPLDGIIEVSQALLMLSTNYLPLKRGLRREVELTAVIISVLRNLQYQGVLILKSVSKSYGKDILYYYSSILSSLELFIPIKARGNSIDYDKVESMKEEIFDLLSLINVFIDHIGHKVDELDLFTKLTDVTLRLVEEKSNLGEFYSTVNDAKTIKQTTKQKKDFNKMAGAMSDIYSHPKQFVNKTQLKWYDEANTFLSSVIKNWKLPSTQQVNIIKYTTIMSITLKEQTGSLPASFEMLLTTLVLNPGLERVSILPIAVGLLKDSNNQVLDVLCHPRLPISSVLNAGTSNYKKDTRSTLTMRDTDNEEFEQATVEEKKEVTEPLKEETGASDDMEHISAEEVNVATITTPKLQAIVADESQIFRKRNVDEANVEEEQAKRQKSDSVEQEVIEIESIPIPAVQDTRIEGAEVAQQEESESDSDIEIPTLNVSDNDDDDEDE</sequence>
<gene>
    <name evidence="8" type="ORF">KLDO_g519</name>
</gene>